<dbReference type="RefSeq" id="WP_096351278.1">
    <property type="nucleotide sequence ID" value="NZ_AP014946.1"/>
</dbReference>
<evidence type="ECO:0000259" key="1">
    <source>
        <dbReference type="Pfam" id="PF05368"/>
    </source>
</evidence>
<name>A0A0S3PPY6_9BRAD</name>
<dbReference type="AlphaFoldDB" id="A0A0S3PPY6"/>
<reference evidence="2 3" key="1">
    <citation type="submission" date="2015-08" db="EMBL/GenBank/DDBJ databases">
        <title>Investigation of the bacterial diversity of lava forest soil.</title>
        <authorList>
            <person name="Lee J.S."/>
        </authorList>
    </citation>
    <scope>NUCLEOTIDE SEQUENCE [LARGE SCALE GENOMIC DNA]</scope>
    <source>
        <strain evidence="2 3">GJW-30</strain>
    </source>
</reference>
<keyword evidence="3" id="KW-1185">Reference proteome</keyword>
<dbReference type="Gene3D" id="3.40.50.720">
    <property type="entry name" value="NAD(P)-binding Rossmann-like Domain"/>
    <property type="match status" value="1"/>
</dbReference>
<dbReference type="EMBL" id="AP014946">
    <property type="protein sequence ID" value="BAT58005.1"/>
    <property type="molecule type" value="Genomic_DNA"/>
</dbReference>
<accession>A0A0S3PPY6</accession>
<dbReference type="InterPro" id="IPR008030">
    <property type="entry name" value="NmrA-like"/>
</dbReference>
<gene>
    <name evidence="2" type="ORF">GJW-30_1_00517</name>
</gene>
<feature type="domain" description="NmrA-like" evidence="1">
    <location>
        <begin position="1"/>
        <end position="101"/>
    </location>
</feature>
<protein>
    <submittedName>
        <fullName evidence="2">NAD dependent epimerase/dehydratase family protein</fullName>
    </submittedName>
</protein>
<evidence type="ECO:0000313" key="3">
    <source>
        <dbReference type="Proteomes" id="UP000236884"/>
    </source>
</evidence>
<dbReference type="InterPro" id="IPR036291">
    <property type="entry name" value="NAD(P)-bd_dom_sf"/>
</dbReference>
<dbReference type="Proteomes" id="UP000236884">
    <property type="component" value="Chromosome"/>
</dbReference>
<dbReference type="OrthoDB" id="7170465at2"/>
<evidence type="ECO:0000313" key="2">
    <source>
        <dbReference type="EMBL" id="BAT58005.1"/>
    </source>
</evidence>
<dbReference type="Pfam" id="PF05368">
    <property type="entry name" value="NmrA"/>
    <property type="match status" value="1"/>
</dbReference>
<proteinExistence type="predicted"/>
<dbReference type="KEGG" id="vgo:GJW-30_1_00517"/>
<sequence length="321" mass="34778">MTEKILILGAAGRLGKACAKAFRDAGWDVISFVRAGADMRAAEGTTVIQGDALDDEDVLAAAKGASVILNAVNFPFGQWPAKILPQNAVAIAAAEATGATLMLPGNLFVYGKDMPPEIDETTPMHPQSRKGKLRLAVEQKIAVSSARTITLRAGDFFGGTNFGSWFDLVIARDVDLGVVRYPGPLLVPHAWAYLPDLAETFVKLAEKRDTLEQHAVFGFPGHPASGFELLAAIRAAMQKGLKRRSFPWFMLWLGSPFIANWREIVEVSHLWKRPNRIDGTKLQAAIGDIPETEFHHAVTQALDDLALRRTTGNIAPASTAD</sequence>
<dbReference type="SUPFAM" id="SSF51735">
    <property type="entry name" value="NAD(P)-binding Rossmann-fold domains"/>
    <property type="match status" value="1"/>
</dbReference>
<organism evidence="2 3">
    <name type="scientific">Variibacter gotjawalensis</name>
    <dbReference type="NCBI Taxonomy" id="1333996"/>
    <lineage>
        <taxon>Bacteria</taxon>
        <taxon>Pseudomonadati</taxon>
        <taxon>Pseudomonadota</taxon>
        <taxon>Alphaproteobacteria</taxon>
        <taxon>Hyphomicrobiales</taxon>
        <taxon>Nitrobacteraceae</taxon>
        <taxon>Variibacter</taxon>
    </lineage>
</organism>